<dbReference type="InterPro" id="IPR001750">
    <property type="entry name" value="ND/Mrp_TM"/>
</dbReference>
<feature type="domain" description="NADH:quinone oxidoreductase/Mrp antiporter transmembrane" evidence="10">
    <location>
        <begin position="161"/>
        <end position="444"/>
    </location>
</feature>
<dbReference type="InterPro" id="IPR000260">
    <property type="entry name" value="NADH4_N"/>
</dbReference>
<dbReference type="OrthoDB" id="9805769at2"/>
<feature type="transmembrane region" description="Helical" evidence="9">
    <location>
        <begin position="244"/>
        <end position="267"/>
    </location>
</feature>
<name>A0A4Y6PLP0_PERCE</name>
<feature type="transmembrane region" description="Helical" evidence="9">
    <location>
        <begin position="483"/>
        <end position="505"/>
    </location>
</feature>
<dbReference type="AlphaFoldDB" id="A0A4Y6PLP0"/>
<sequence>MLEATHMLGALSSWLTVGAAALTEGTFPWLTVVTFAPLVGVLALMLIPKEQVGALRNAALFFSLGIFFISLGILVNFDPNAPAAAGPFTFQLAEGPIPWIESIGISYYMGIDGISLWLVMLTTFLMPITIFSTYSAVDTNVKEYMIALLFLETGMLGALMSLDVFLFYIFWEMMLIPMYLIIGVWGGEKRILASVKFFLYTMVGSLLMLIAILYVYFQTGGADGGYSFLLSDMLAVDLSYKEQFILFGAFFLAFAIKVPLFPFHTWLPLAHVQAPTAGSVILAGVLLKMGTYGLIRYAFPLFPDALKAYAPYIAVLSVIGIVYGALVALVQDDVKKLVAYSSVSHLGFCVLGLIAMTPQGLAGGIYVMIAHGIATGGLFLCVGILKERRHTKKIKDFGGIAKPMPIFAAIFGIIVFASAGLPGLNGFVGEFLALVGASKSHFLWFDEPLVFLQPMGEGARQAFELSSTPVFPLPNAQQAGPELTALIFAIIGASGVIFAAGYLLWMFRRVMFGPITHEENKNLKDLNAREIAYFVPIVAMAIIMGVYPKFFLSRMDSSLDQFLRYMDNNVSATGSVVVEPTEKEGWYPEGKLLDGKKDDAE</sequence>
<feature type="transmembrane region" description="Helical" evidence="9">
    <location>
        <begin position="144"/>
        <end position="162"/>
    </location>
</feature>
<dbReference type="InterPro" id="IPR010227">
    <property type="entry name" value="NADH_Q_OxRdtase_chainM/4"/>
</dbReference>
<comment type="similarity">
    <text evidence="2">Belongs to the complex I subunit 4 family.</text>
</comment>
<accession>A0A5B8Y3Y3</accession>
<evidence type="ECO:0000256" key="8">
    <source>
        <dbReference type="RuleBase" id="RU000320"/>
    </source>
</evidence>
<evidence type="ECO:0000256" key="3">
    <source>
        <dbReference type="ARBA" id="ARBA00022692"/>
    </source>
</evidence>
<dbReference type="InterPro" id="IPR003918">
    <property type="entry name" value="NADH_UbQ_OxRdtase"/>
</dbReference>
<evidence type="ECO:0000259" key="10">
    <source>
        <dbReference type="Pfam" id="PF00361"/>
    </source>
</evidence>
<keyword evidence="4" id="KW-1278">Translocase</keyword>
<evidence type="ECO:0000259" key="11">
    <source>
        <dbReference type="Pfam" id="PF01059"/>
    </source>
</evidence>
<dbReference type="GO" id="GO:0048039">
    <property type="term" value="F:ubiquinone binding"/>
    <property type="evidence" value="ECO:0007669"/>
    <property type="project" value="TreeGrafter"/>
</dbReference>
<evidence type="ECO:0000256" key="9">
    <source>
        <dbReference type="SAM" id="Phobius"/>
    </source>
</evidence>
<feature type="transmembrane region" description="Helical" evidence="9">
    <location>
        <begin position="311"/>
        <end position="330"/>
    </location>
</feature>
<feature type="transmembrane region" description="Helical" evidence="9">
    <location>
        <begin position="29"/>
        <end position="47"/>
    </location>
</feature>
<evidence type="ECO:0000256" key="4">
    <source>
        <dbReference type="ARBA" id="ARBA00022967"/>
    </source>
</evidence>
<dbReference type="Proteomes" id="UP000315995">
    <property type="component" value="Chromosome"/>
</dbReference>
<keyword evidence="3 8" id="KW-0812">Transmembrane</keyword>
<comment type="subcellular location">
    <subcellularLocation>
        <location evidence="1">Endomembrane system</location>
        <topology evidence="1">Multi-pass membrane protein</topology>
    </subcellularLocation>
    <subcellularLocation>
        <location evidence="8">Membrane</location>
        <topology evidence="8">Multi-pass membrane protein</topology>
    </subcellularLocation>
</comment>
<dbReference type="GO" id="GO:0012505">
    <property type="term" value="C:endomembrane system"/>
    <property type="evidence" value="ECO:0007669"/>
    <property type="project" value="UniProtKB-SubCell"/>
</dbReference>
<organism evidence="12 13">
    <name type="scientific">Persicimonas caeni</name>
    <dbReference type="NCBI Taxonomy" id="2292766"/>
    <lineage>
        <taxon>Bacteria</taxon>
        <taxon>Deltaproteobacteria</taxon>
        <taxon>Bradymonadales</taxon>
        <taxon>Bradymonadaceae</taxon>
        <taxon>Persicimonas</taxon>
    </lineage>
</organism>
<proteinExistence type="inferred from homology"/>
<evidence type="ECO:0000256" key="7">
    <source>
        <dbReference type="ARBA" id="ARBA00023136"/>
    </source>
</evidence>
<evidence type="ECO:0000256" key="2">
    <source>
        <dbReference type="ARBA" id="ARBA00009025"/>
    </source>
</evidence>
<dbReference type="NCBIfam" id="TIGR01972">
    <property type="entry name" value="NDH_I_M"/>
    <property type="match status" value="1"/>
</dbReference>
<dbReference type="GO" id="GO:0042773">
    <property type="term" value="P:ATP synthesis coupled electron transport"/>
    <property type="evidence" value="ECO:0007669"/>
    <property type="project" value="InterPro"/>
</dbReference>
<evidence type="ECO:0000256" key="1">
    <source>
        <dbReference type="ARBA" id="ARBA00004127"/>
    </source>
</evidence>
<dbReference type="RefSeq" id="WP_141195697.1">
    <property type="nucleotide sequence ID" value="NZ_CP041186.1"/>
</dbReference>
<reference evidence="12 13" key="1">
    <citation type="submission" date="2019-06" db="EMBL/GenBank/DDBJ databases">
        <title>Persicimonas caeni gen. nov., sp. nov., a predatory bacterium isolated from solar saltern.</title>
        <authorList>
            <person name="Wang S."/>
        </authorList>
    </citation>
    <scope>NUCLEOTIDE SEQUENCE [LARGE SCALE GENOMIC DNA]</scope>
    <source>
        <strain evidence="12 13">YN101</strain>
    </source>
</reference>
<feature type="transmembrane region" description="Helical" evidence="9">
    <location>
        <begin position="114"/>
        <end position="137"/>
    </location>
</feature>
<feature type="transmembrane region" description="Helical" evidence="9">
    <location>
        <begin position="363"/>
        <end position="385"/>
    </location>
</feature>
<dbReference type="PANTHER" id="PTHR43507:SF1">
    <property type="entry name" value="NADH-UBIQUINONE OXIDOREDUCTASE CHAIN 4"/>
    <property type="match status" value="1"/>
</dbReference>
<keyword evidence="6" id="KW-0520">NAD</keyword>
<dbReference type="GO" id="GO:0003954">
    <property type="term" value="F:NADH dehydrogenase activity"/>
    <property type="evidence" value="ECO:0007669"/>
    <property type="project" value="TreeGrafter"/>
</dbReference>
<feature type="transmembrane region" description="Helical" evidence="9">
    <location>
        <begin position="59"/>
        <end position="77"/>
    </location>
</feature>
<dbReference type="EMBL" id="CP041186">
    <property type="protein sequence ID" value="QDG49198.1"/>
    <property type="molecule type" value="Genomic_DNA"/>
</dbReference>
<dbReference type="GO" id="GO:0008137">
    <property type="term" value="F:NADH dehydrogenase (ubiquinone) activity"/>
    <property type="evidence" value="ECO:0007669"/>
    <property type="project" value="InterPro"/>
</dbReference>
<dbReference type="Pfam" id="PF01059">
    <property type="entry name" value="Oxidored_q5_N"/>
    <property type="match status" value="1"/>
</dbReference>
<evidence type="ECO:0000256" key="5">
    <source>
        <dbReference type="ARBA" id="ARBA00022989"/>
    </source>
</evidence>
<feature type="transmembrane region" description="Helical" evidence="9">
    <location>
        <begin position="279"/>
        <end position="299"/>
    </location>
</feature>
<dbReference type="PANTHER" id="PTHR43507">
    <property type="entry name" value="NADH-UBIQUINONE OXIDOREDUCTASE CHAIN 4"/>
    <property type="match status" value="1"/>
</dbReference>
<dbReference type="PRINTS" id="PR01437">
    <property type="entry name" value="NUOXDRDTASE4"/>
</dbReference>
<keyword evidence="7 9" id="KW-0472">Membrane</keyword>
<keyword evidence="5 9" id="KW-1133">Transmembrane helix</keyword>
<dbReference type="GO" id="GO:0015990">
    <property type="term" value="P:electron transport coupled proton transport"/>
    <property type="evidence" value="ECO:0007669"/>
    <property type="project" value="TreeGrafter"/>
</dbReference>
<evidence type="ECO:0000313" key="13">
    <source>
        <dbReference type="Proteomes" id="UP000315995"/>
    </source>
</evidence>
<feature type="transmembrane region" description="Helical" evidence="9">
    <location>
        <begin position="531"/>
        <end position="550"/>
    </location>
</feature>
<feature type="transmembrane region" description="Helical" evidence="9">
    <location>
        <begin position="197"/>
        <end position="217"/>
    </location>
</feature>
<feature type="domain" description="NADH:ubiquinone oxidoreductase chain 4 N-terminal" evidence="11">
    <location>
        <begin position="104"/>
        <end position="152"/>
    </location>
</feature>
<dbReference type="GO" id="GO:0016020">
    <property type="term" value="C:membrane"/>
    <property type="evidence" value="ECO:0007669"/>
    <property type="project" value="UniProtKB-SubCell"/>
</dbReference>
<dbReference type="Pfam" id="PF00361">
    <property type="entry name" value="Proton_antipo_M"/>
    <property type="match status" value="1"/>
</dbReference>
<keyword evidence="13" id="KW-1185">Reference proteome</keyword>
<gene>
    <name evidence="12" type="ORF">FIV42_00120</name>
</gene>
<feature type="transmembrane region" description="Helical" evidence="9">
    <location>
        <begin position="168"/>
        <end position="185"/>
    </location>
</feature>
<evidence type="ECO:0000313" key="12">
    <source>
        <dbReference type="EMBL" id="QDG49198.1"/>
    </source>
</evidence>
<accession>A0A4Y6PLP0</accession>
<feature type="transmembrane region" description="Helical" evidence="9">
    <location>
        <begin position="406"/>
        <end position="424"/>
    </location>
</feature>
<feature type="transmembrane region" description="Helical" evidence="9">
    <location>
        <begin position="337"/>
        <end position="357"/>
    </location>
</feature>
<protein>
    <submittedName>
        <fullName evidence="12">NADH-quinone oxidoreductase subunit M</fullName>
    </submittedName>
</protein>
<evidence type="ECO:0000256" key="6">
    <source>
        <dbReference type="ARBA" id="ARBA00023027"/>
    </source>
</evidence>